<dbReference type="SUPFAM" id="SSF54189">
    <property type="entry name" value="Ribosomal proteins S24e, L23 and L15e"/>
    <property type="match status" value="1"/>
</dbReference>
<sequence length="127" mass="13905">MTLKVKEEAPAPPKAEAKAKTLKAKKAVLKGAHSHKERRSASGAKDTPALKVICAEDRRQLVFVVDVKANKPWVRRAVKKLYDIDAAKVNIQIRPDGKKKAAVQLAPNYELWMLPTKLGASKLSIAG</sequence>
<evidence type="ECO:0000256" key="4">
    <source>
        <dbReference type="SAM" id="MobiDB-lite"/>
    </source>
</evidence>
<dbReference type="Proteomes" id="UP000504628">
    <property type="component" value="Chromosome 4"/>
</dbReference>
<accession>A0A7E6DHG0</accession>
<evidence type="ECO:0000313" key="5">
    <source>
        <dbReference type="Proteomes" id="UP000504628"/>
    </source>
</evidence>
<organism evidence="5 6">
    <name type="scientific">Phyllostomus discolor</name>
    <name type="common">pale spear-nosed bat</name>
    <dbReference type="NCBI Taxonomy" id="89673"/>
    <lineage>
        <taxon>Eukaryota</taxon>
        <taxon>Metazoa</taxon>
        <taxon>Chordata</taxon>
        <taxon>Craniata</taxon>
        <taxon>Vertebrata</taxon>
        <taxon>Euteleostomi</taxon>
        <taxon>Mammalia</taxon>
        <taxon>Eutheria</taxon>
        <taxon>Laurasiatheria</taxon>
        <taxon>Chiroptera</taxon>
        <taxon>Yangochiroptera</taxon>
        <taxon>Phyllostomidae</taxon>
        <taxon>Phyllostominae</taxon>
        <taxon>Phyllostomus</taxon>
    </lineage>
</organism>
<dbReference type="Pfam" id="PF00276">
    <property type="entry name" value="Ribosomal_L23"/>
    <property type="match status" value="1"/>
</dbReference>
<dbReference type="InterPro" id="IPR012678">
    <property type="entry name" value="Ribosomal_uL23/eL15/eS24_sf"/>
</dbReference>
<feature type="compositionally biased region" description="Basic residues" evidence="4">
    <location>
        <begin position="20"/>
        <end position="38"/>
    </location>
</feature>
<dbReference type="GeneID" id="114494861"/>
<keyword evidence="2" id="KW-0689">Ribosomal protein</keyword>
<evidence type="ECO:0000256" key="3">
    <source>
        <dbReference type="ARBA" id="ARBA00023274"/>
    </source>
</evidence>
<keyword evidence="3" id="KW-0687">Ribonucleoprotein</keyword>
<evidence type="ECO:0000313" key="6">
    <source>
        <dbReference type="RefSeq" id="XP_035878468.1"/>
    </source>
</evidence>
<dbReference type="GO" id="GO:0006412">
    <property type="term" value="P:translation"/>
    <property type="evidence" value="ECO:0007669"/>
    <property type="project" value="InterPro"/>
</dbReference>
<name>A0A7E6DHG0_9CHIR</name>
<dbReference type="GO" id="GO:0044391">
    <property type="term" value="C:ribosomal subunit"/>
    <property type="evidence" value="ECO:0007669"/>
    <property type="project" value="UniProtKB-ARBA"/>
</dbReference>
<evidence type="ECO:0000256" key="1">
    <source>
        <dbReference type="ARBA" id="ARBA00006700"/>
    </source>
</evidence>
<keyword evidence="5" id="KW-1185">Reference proteome</keyword>
<reference evidence="6" key="1">
    <citation type="submission" date="2025-08" db="UniProtKB">
        <authorList>
            <consortium name="RefSeq"/>
        </authorList>
    </citation>
    <scope>IDENTIFICATION</scope>
    <source>
        <tissue evidence="6">Muscle</tissue>
    </source>
</reference>
<dbReference type="KEGG" id="pdic:114494861"/>
<dbReference type="InterPro" id="IPR012677">
    <property type="entry name" value="Nucleotide-bd_a/b_plait_sf"/>
</dbReference>
<protein>
    <submittedName>
        <fullName evidence="6">60S ribosomal protein L23a-like</fullName>
    </submittedName>
</protein>
<feature type="compositionally biased region" description="Basic and acidic residues" evidence="4">
    <location>
        <begin position="1"/>
        <end position="19"/>
    </location>
</feature>
<dbReference type="InterPro" id="IPR013025">
    <property type="entry name" value="Ribosomal_uL23-like"/>
</dbReference>
<dbReference type="OrthoDB" id="1267328at2759"/>
<proteinExistence type="inferred from homology"/>
<comment type="similarity">
    <text evidence="1">Belongs to the universal ribosomal protein uL23 family.</text>
</comment>
<gene>
    <name evidence="6" type="primary">LOC114494861</name>
</gene>
<dbReference type="RefSeq" id="XP_035878468.1">
    <property type="nucleotide sequence ID" value="XM_036022575.1"/>
</dbReference>
<dbReference type="GO" id="GO:0003735">
    <property type="term" value="F:structural constituent of ribosome"/>
    <property type="evidence" value="ECO:0007669"/>
    <property type="project" value="InterPro"/>
</dbReference>
<dbReference type="AlphaFoldDB" id="A0A7E6DHG0"/>
<dbReference type="PANTHER" id="PTHR11620">
    <property type="entry name" value="60S RIBOSOMAL PROTEIN L23A"/>
    <property type="match status" value="1"/>
</dbReference>
<evidence type="ECO:0000256" key="2">
    <source>
        <dbReference type="ARBA" id="ARBA00022980"/>
    </source>
</evidence>
<feature type="region of interest" description="Disordered" evidence="4">
    <location>
        <begin position="1"/>
        <end position="46"/>
    </location>
</feature>
<dbReference type="InParanoid" id="A0A7E6DHG0"/>
<dbReference type="Gene3D" id="3.30.70.330">
    <property type="match status" value="1"/>
</dbReference>